<comment type="caution">
    <text evidence="5">The sequence shown here is derived from an EMBL/GenBank/DDBJ whole genome shotgun (WGS) entry which is preliminary data.</text>
</comment>
<feature type="binding site" evidence="4">
    <location>
        <position position="61"/>
    </location>
    <ligand>
        <name>substrate</name>
    </ligand>
</feature>
<evidence type="ECO:0000256" key="2">
    <source>
        <dbReference type="ARBA" id="ARBA00023235"/>
    </source>
</evidence>
<dbReference type="PROSITE" id="PS00175">
    <property type="entry name" value="PG_MUTASE"/>
    <property type="match status" value="1"/>
</dbReference>
<evidence type="ECO:0000313" key="6">
    <source>
        <dbReference type="Proteomes" id="UP000051576"/>
    </source>
</evidence>
<dbReference type="SUPFAM" id="SSF53254">
    <property type="entry name" value="Phosphoglycerate mutase-like"/>
    <property type="match status" value="1"/>
</dbReference>
<keyword evidence="1" id="KW-0324">Glycolysis</keyword>
<dbReference type="PATRIC" id="fig|1133569.4.peg.971"/>
<dbReference type="Proteomes" id="UP000051576">
    <property type="component" value="Unassembled WGS sequence"/>
</dbReference>
<name>A0A0R2CKR4_9LACO</name>
<dbReference type="eggNOG" id="COG0406">
    <property type="taxonomic scope" value="Bacteria"/>
</dbReference>
<dbReference type="InterPro" id="IPR013078">
    <property type="entry name" value="His_Pase_superF_clade-1"/>
</dbReference>
<dbReference type="Pfam" id="PF00300">
    <property type="entry name" value="His_Phos_1"/>
    <property type="match status" value="1"/>
</dbReference>
<evidence type="ECO:0000256" key="3">
    <source>
        <dbReference type="PIRSR" id="PIRSR613078-1"/>
    </source>
</evidence>
<proteinExistence type="predicted"/>
<keyword evidence="2" id="KW-0413">Isomerase</keyword>
<evidence type="ECO:0000256" key="4">
    <source>
        <dbReference type="PIRSR" id="PIRSR613078-2"/>
    </source>
</evidence>
<evidence type="ECO:0000313" key="5">
    <source>
        <dbReference type="EMBL" id="KRM88742.1"/>
    </source>
</evidence>
<dbReference type="GO" id="GO:0016791">
    <property type="term" value="F:phosphatase activity"/>
    <property type="evidence" value="ECO:0007669"/>
    <property type="project" value="TreeGrafter"/>
</dbReference>
<dbReference type="PANTHER" id="PTHR48100:SF1">
    <property type="entry name" value="HISTIDINE PHOSPHATASE FAMILY PROTEIN-RELATED"/>
    <property type="match status" value="1"/>
</dbReference>
<feature type="binding site" evidence="4">
    <location>
        <begin position="83"/>
        <end position="86"/>
    </location>
    <ligand>
        <name>substrate</name>
    </ligand>
</feature>
<dbReference type="STRING" id="1133569.FD21_GL000882"/>
<dbReference type="InterPro" id="IPR001345">
    <property type="entry name" value="PG/BPGM_mutase_AS"/>
</dbReference>
<gene>
    <name evidence="5" type="ORF">FD21_GL000882</name>
</gene>
<dbReference type="OrthoDB" id="9782128at2"/>
<dbReference type="AlphaFoldDB" id="A0A0R2CKR4"/>
<dbReference type="SMART" id="SM00855">
    <property type="entry name" value="PGAM"/>
    <property type="match status" value="1"/>
</dbReference>
<feature type="active site" description="Proton donor/acceptor" evidence="3">
    <location>
        <position position="83"/>
    </location>
</feature>
<accession>A0A0R2CKR4</accession>
<sequence>MTTLYIVRHGQSQANAAGILQGSQVDTPLTIKGQQQAQLVGQQLAARKISFDLVVASPLLRAAQTAAIIAPRTTTIFDWRLKEFDYGNWDGQLEKDIWQKFPAYFDEQHNLLPGAAHINHGETFSQVTARLRQLFTQLATDFPQANLLLASHGFTIKLMLNAILAIKNLSSLNEPSNAGITKIELTSQTATLYYFNQSLTAEL</sequence>
<protein>
    <submittedName>
        <fullName evidence="5">Phosphoglycerate mutase</fullName>
    </submittedName>
</protein>
<dbReference type="RefSeq" id="WP_010579668.1">
    <property type="nucleotide sequence ID" value="NZ_AHYZ01000029.1"/>
</dbReference>
<dbReference type="Gene3D" id="3.40.50.1240">
    <property type="entry name" value="Phosphoglycerate mutase-like"/>
    <property type="match status" value="1"/>
</dbReference>
<dbReference type="CDD" id="cd07067">
    <property type="entry name" value="HP_PGM_like"/>
    <property type="match status" value="1"/>
</dbReference>
<dbReference type="PANTHER" id="PTHR48100">
    <property type="entry name" value="BROAD-SPECIFICITY PHOSPHATASE YOR283W-RELATED"/>
    <property type="match status" value="1"/>
</dbReference>
<keyword evidence="6" id="KW-1185">Reference proteome</keyword>
<feature type="active site" description="Tele-phosphohistidine intermediate" evidence="3">
    <location>
        <position position="9"/>
    </location>
</feature>
<feature type="binding site" evidence="4">
    <location>
        <begin position="8"/>
        <end position="15"/>
    </location>
    <ligand>
        <name>substrate</name>
    </ligand>
</feature>
<dbReference type="EMBL" id="AYYX01000023">
    <property type="protein sequence ID" value="KRM88742.1"/>
    <property type="molecule type" value="Genomic_DNA"/>
</dbReference>
<dbReference type="InterPro" id="IPR029033">
    <property type="entry name" value="His_PPase_superfam"/>
</dbReference>
<dbReference type="InterPro" id="IPR050275">
    <property type="entry name" value="PGM_Phosphatase"/>
</dbReference>
<dbReference type="GO" id="GO:0005737">
    <property type="term" value="C:cytoplasm"/>
    <property type="evidence" value="ECO:0007669"/>
    <property type="project" value="TreeGrafter"/>
</dbReference>
<reference evidence="5 6" key="1">
    <citation type="journal article" date="2015" name="Genome Announc.">
        <title>Expanding the biotechnology potential of lactobacilli through comparative genomics of 213 strains and associated genera.</title>
        <authorList>
            <person name="Sun Z."/>
            <person name="Harris H.M."/>
            <person name="McCann A."/>
            <person name="Guo C."/>
            <person name="Argimon S."/>
            <person name="Zhang W."/>
            <person name="Yang X."/>
            <person name="Jeffery I.B."/>
            <person name="Cooney J.C."/>
            <person name="Kagawa T.F."/>
            <person name="Liu W."/>
            <person name="Song Y."/>
            <person name="Salvetti E."/>
            <person name="Wrobel A."/>
            <person name="Rasinkangas P."/>
            <person name="Parkhill J."/>
            <person name="Rea M.C."/>
            <person name="O'Sullivan O."/>
            <person name="Ritari J."/>
            <person name="Douillard F.P."/>
            <person name="Paul Ross R."/>
            <person name="Yang R."/>
            <person name="Briner A.E."/>
            <person name="Felis G.E."/>
            <person name="de Vos W.M."/>
            <person name="Barrangou R."/>
            <person name="Klaenhammer T.R."/>
            <person name="Caufield P.W."/>
            <person name="Cui Y."/>
            <person name="Zhang H."/>
            <person name="O'Toole P.W."/>
        </authorList>
    </citation>
    <scope>NUCLEOTIDE SEQUENCE [LARGE SCALE GENOMIC DNA]</scope>
    <source>
        <strain evidence="5 6">DSM 20605</strain>
    </source>
</reference>
<organism evidence="5 6">
    <name type="scientific">Liquorilactobacillus vini DSM 20605</name>
    <dbReference type="NCBI Taxonomy" id="1133569"/>
    <lineage>
        <taxon>Bacteria</taxon>
        <taxon>Bacillati</taxon>
        <taxon>Bacillota</taxon>
        <taxon>Bacilli</taxon>
        <taxon>Lactobacillales</taxon>
        <taxon>Lactobacillaceae</taxon>
        <taxon>Liquorilactobacillus</taxon>
    </lineage>
</organism>
<evidence type="ECO:0000256" key="1">
    <source>
        <dbReference type="ARBA" id="ARBA00023152"/>
    </source>
</evidence>